<dbReference type="EMBL" id="AAWS01000016">
    <property type="protein sequence ID" value="EAY28394.1"/>
    <property type="molecule type" value="Genomic_DNA"/>
</dbReference>
<dbReference type="AlphaFoldDB" id="A1ZML4"/>
<proteinExistence type="predicted"/>
<reference evidence="1 2" key="1">
    <citation type="submission" date="2007-01" db="EMBL/GenBank/DDBJ databases">
        <authorList>
            <person name="Haygood M."/>
            <person name="Podell S."/>
            <person name="Anderson C."/>
            <person name="Hopkinson B."/>
            <person name="Roe K."/>
            <person name="Barbeau K."/>
            <person name="Gaasterland T."/>
            <person name="Ferriera S."/>
            <person name="Johnson J."/>
            <person name="Kravitz S."/>
            <person name="Beeson K."/>
            <person name="Sutton G."/>
            <person name="Rogers Y.-H."/>
            <person name="Friedman R."/>
            <person name="Frazier M."/>
            <person name="Venter J.C."/>
        </authorList>
    </citation>
    <scope>NUCLEOTIDE SEQUENCE [LARGE SCALE GENOMIC DNA]</scope>
    <source>
        <strain evidence="1 2">ATCC 23134</strain>
    </source>
</reference>
<dbReference type="Proteomes" id="UP000004095">
    <property type="component" value="Unassembled WGS sequence"/>
</dbReference>
<evidence type="ECO:0000313" key="1">
    <source>
        <dbReference type="EMBL" id="EAY28394.1"/>
    </source>
</evidence>
<sequence>MKNLENIALEKFKMSQRYFDKKQLPHQLDQADFISGFNAGAIKAAQTDQATLQKMLDEFILNAQELDALALKEASNSKTPNLDKISFTRGFIIGFTEQGIID</sequence>
<keyword evidence="2" id="KW-1185">Reference proteome</keyword>
<name>A1ZML4_MICM2</name>
<accession>A1ZML4</accession>
<gene>
    <name evidence="1" type="ORF">M23134_03946</name>
</gene>
<protein>
    <submittedName>
        <fullName evidence="1">Uncharacterized protein</fullName>
    </submittedName>
</protein>
<evidence type="ECO:0000313" key="2">
    <source>
        <dbReference type="Proteomes" id="UP000004095"/>
    </source>
</evidence>
<comment type="caution">
    <text evidence="1">The sequence shown here is derived from an EMBL/GenBank/DDBJ whole genome shotgun (WGS) entry which is preliminary data.</text>
</comment>
<organism evidence="1 2">
    <name type="scientific">Microscilla marina ATCC 23134</name>
    <dbReference type="NCBI Taxonomy" id="313606"/>
    <lineage>
        <taxon>Bacteria</taxon>
        <taxon>Pseudomonadati</taxon>
        <taxon>Bacteroidota</taxon>
        <taxon>Cytophagia</taxon>
        <taxon>Cytophagales</taxon>
        <taxon>Microscillaceae</taxon>
        <taxon>Microscilla</taxon>
    </lineage>
</organism>
<dbReference type="RefSeq" id="WP_002698129.1">
    <property type="nucleotide sequence ID" value="NZ_AAWS01000016.1"/>
</dbReference>